<dbReference type="PANTHER" id="PTHR42801">
    <property type="entry name" value="THIOREDOXIN-DEPENDENT PEROXIDE REDUCTASE"/>
    <property type="match status" value="1"/>
</dbReference>
<dbReference type="Gene3D" id="3.40.30.10">
    <property type="entry name" value="Glutaredoxin"/>
    <property type="match status" value="1"/>
</dbReference>
<proteinExistence type="inferred from homology"/>
<evidence type="ECO:0000256" key="5">
    <source>
        <dbReference type="ARBA" id="ARBA00022862"/>
    </source>
</evidence>
<keyword evidence="4" id="KW-0575">Peroxidase</keyword>
<evidence type="ECO:0000256" key="8">
    <source>
        <dbReference type="ARBA" id="ARBA00023284"/>
    </source>
</evidence>
<gene>
    <name evidence="14" type="ORF">AB6A68_04650</name>
</gene>
<dbReference type="InterPro" id="IPR050924">
    <property type="entry name" value="Peroxiredoxin_BCP/PrxQ"/>
</dbReference>
<dbReference type="Pfam" id="PF00578">
    <property type="entry name" value="AhpC-TSA"/>
    <property type="match status" value="1"/>
</dbReference>
<keyword evidence="15" id="KW-1185">Reference proteome</keyword>
<organism evidence="14 15">
    <name type="scientific">Ferrimicrobium acidiphilum</name>
    <dbReference type="NCBI Taxonomy" id="121039"/>
    <lineage>
        <taxon>Bacteria</taxon>
        <taxon>Bacillati</taxon>
        <taxon>Actinomycetota</taxon>
        <taxon>Acidimicrobiia</taxon>
        <taxon>Acidimicrobiales</taxon>
        <taxon>Acidimicrobiaceae</taxon>
        <taxon>Ferrimicrobium</taxon>
    </lineage>
</organism>
<dbReference type="PANTHER" id="PTHR42801:SF22">
    <property type="entry name" value="PEROXIREDOXIN SLL0755-RELATED"/>
    <property type="match status" value="1"/>
</dbReference>
<keyword evidence="8" id="KW-0676">Redox-active center</keyword>
<dbReference type="PIRSF" id="PIRSF000239">
    <property type="entry name" value="AHPC"/>
    <property type="match status" value="1"/>
</dbReference>
<evidence type="ECO:0000256" key="4">
    <source>
        <dbReference type="ARBA" id="ARBA00022559"/>
    </source>
</evidence>
<dbReference type="PROSITE" id="PS51352">
    <property type="entry name" value="THIOREDOXIN_2"/>
    <property type="match status" value="1"/>
</dbReference>
<keyword evidence="7" id="KW-1015">Disulfide bond</keyword>
<evidence type="ECO:0000256" key="6">
    <source>
        <dbReference type="ARBA" id="ARBA00023002"/>
    </source>
</evidence>
<comment type="similarity">
    <text evidence="10">Belongs to the peroxiredoxin family. BCP/PrxQ subfamily.</text>
</comment>
<evidence type="ECO:0000256" key="1">
    <source>
        <dbReference type="ARBA" id="ARBA00003330"/>
    </source>
</evidence>
<evidence type="ECO:0000256" key="2">
    <source>
        <dbReference type="ARBA" id="ARBA00011245"/>
    </source>
</evidence>
<dbReference type="RefSeq" id="WP_298382925.1">
    <property type="nucleotide sequence ID" value="NZ_JBFSHR010000011.1"/>
</dbReference>
<dbReference type="EMBL" id="JBFSHR010000011">
    <property type="protein sequence ID" value="MEX6429125.1"/>
    <property type="molecule type" value="Genomic_DNA"/>
</dbReference>
<comment type="function">
    <text evidence="1">Thiol-specific peroxidase that catalyzes the reduction of hydrogen peroxide and organic hydroperoxides to water and alcohols, respectively. Plays a role in cell protection against oxidative stress by detoxifying peroxides and as sensor of hydrogen peroxide-mediated signaling events.</text>
</comment>
<dbReference type="EC" id="1.11.1.24" evidence="3"/>
<keyword evidence="6" id="KW-0560">Oxidoreductase</keyword>
<reference evidence="14 15" key="1">
    <citation type="submission" date="2024-07" db="EMBL/GenBank/DDBJ databases">
        <title>Draft Genome Sequence of Ferrimicrobium acidiphilum Strain YE2023, Isolated from a Pulp of Bioleach Reactor.</title>
        <authorList>
            <person name="Elkina Y.A."/>
            <person name="Bulaeva A.G."/>
            <person name="Beletsky A.V."/>
            <person name="Mardanov A.V."/>
        </authorList>
    </citation>
    <scope>NUCLEOTIDE SEQUENCE [LARGE SCALE GENOMIC DNA]</scope>
    <source>
        <strain evidence="14 15">YE2023</strain>
    </source>
</reference>
<dbReference type="SUPFAM" id="SSF52833">
    <property type="entry name" value="Thioredoxin-like"/>
    <property type="match status" value="1"/>
</dbReference>
<protein>
    <recommendedName>
        <fullName evidence="3">thioredoxin-dependent peroxiredoxin</fullName>
        <ecNumber evidence="3">1.11.1.24</ecNumber>
    </recommendedName>
    <alternativeName>
        <fullName evidence="11">Bacterioferritin comigratory protein</fullName>
    </alternativeName>
    <alternativeName>
        <fullName evidence="9">Thioredoxin peroxidase</fullName>
    </alternativeName>
</protein>
<evidence type="ECO:0000256" key="9">
    <source>
        <dbReference type="ARBA" id="ARBA00032824"/>
    </source>
</evidence>
<dbReference type="InterPro" id="IPR036249">
    <property type="entry name" value="Thioredoxin-like_sf"/>
</dbReference>
<evidence type="ECO:0000313" key="14">
    <source>
        <dbReference type="EMBL" id="MEX6429125.1"/>
    </source>
</evidence>
<comment type="caution">
    <text evidence="14">The sequence shown here is derived from an EMBL/GenBank/DDBJ whole genome shotgun (WGS) entry which is preliminary data.</text>
</comment>
<dbReference type="InterPro" id="IPR000866">
    <property type="entry name" value="AhpC/TSA"/>
</dbReference>
<evidence type="ECO:0000256" key="11">
    <source>
        <dbReference type="ARBA" id="ARBA00041373"/>
    </source>
</evidence>
<name>A0ABV3Y1K3_9ACTN</name>
<evidence type="ECO:0000256" key="3">
    <source>
        <dbReference type="ARBA" id="ARBA00013017"/>
    </source>
</evidence>
<evidence type="ECO:0000313" key="15">
    <source>
        <dbReference type="Proteomes" id="UP001560267"/>
    </source>
</evidence>
<sequence>MTDLQLGDLAPEFTLVGTGDRPYVIREFLGQPVVLAFYPDDFSPVCTTQLRAYSASIDDFTNLGAVMLGISPQSLASHDSFAERLGIRFPLLSDQDREVARSYGVLGPLGFYRRSVFVLDRKQCIAYRHVSRAGLTFRSSQELLRAVEASVGDADDGANHEPN</sequence>
<feature type="domain" description="Thioredoxin" evidence="13">
    <location>
        <begin position="4"/>
        <end position="152"/>
    </location>
</feature>
<dbReference type="InterPro" id="IPR013766">
    <property type="entry name" value="Thioredoxin_domain"/>
</dbReference>
<comment type="subunit">
    <text evidence="2">Monomer.</text>
</comment>
<dbReference type="InterPro" id="IPR024706">
    <property type="entry name" value="Peroxiredoxin_AhpC-typ"/>
</dbReference>
<evidence type="ECO:0000259" key="13">
    <source>
        <dbReference type="PROSITE" id="PS51352"/>
    </source>
</evidence>
<accession>A0ABV3Y1K3</accession>
<comment type="catalytic activity">
    <reaction evidence="12">
        <text>a hydroperoxide + [thioredoxin]-dithiol = an alcohol + [thioredoxin]-disulfide + H2O</text>
        <dbReference type="Rhea" id="RHEA:62620"/>
        <dbReference type="Rhea" id="RHEA-COMP:10698"/>
        <dbReference type="Rhea" id="RHEA-COMP:10700"/>
        <dbReference type="ChEBI" id="CHEBI:15377"/>
        <dbReference type="ChEBI" id="CHEBI:29950"/>
        <dbReference type="ChEBI" id="CHEBI:30879"/>
        <dbReference type="ChEBI" id="CHEBI:35924"/>
        <dbReference type="ChEBI" id="CHEBI:50058"/>
        <dbReference type="EC" id="1.11.1.24"/>
    </reaction>
</comment>
<evidence type="ECO:0000256" key="7">
    <source>
        <dbReference type="ARBA" id="ARBA00023157"/>
    </source>
</evidence>
<keyword evidence="5" id="KW-0049">Antioxidant</keyword>
<dbReference type="Proteomes" id="UP001560267">
    <property type="component" value="Unassembled WGS sequence"/>
</dbReference>
<evidence type="ECO:0000256" key="12">
    <source>
        <dbReference type="ARBA" id="ARBA00049091"/>
    </source>
</evidence>
<evidence type="ECO:0000256" key="10">
    <source>
        <dbReference type="ARBA" id="ARBA00038489"/>
    </source>
</evidence>